<dbReference type="AlphaFoldDB" id="A0A8T2P7A6"/>
<dbReference type="OrthoDB" id="2115465at2759"/>
<dbReference type="PANTHER" id="PTHR46348:SF1">
    <property type="entry name" value="DELETED IN LUNG AND ESOPHAGEAL CANCER PROTEIN 1"/>
    <property type="match status" value="1"/>
</dbReference>
<evidence type="ECO:0000256" key="1">
    <source>
        <dbReference type="SAM" id="MobiDB-lite"/>
    </source>
</evidence>
<feature type="region of interest" description="Disordered" evidence="1">
    <location>
        <begin position="1"/>
        <end position="28"/>
    </location>
</feature>
<dbReference type="EMBL" id="JAFBMS010000012">
    <property type="protein sequence ID" value="KAG9347770.1"/>
    <property type="molecule type" value="Genomic_DNA"/>
</dbReference>
<reference evidence="2" key="1">
    <citation type="thesis" date="2021" institute="BYU ScholarsArchive" country="Provo, UT, USA">
        <title>Applications of and Algorithms for Genome Assembly and Genomic Analyses with an Emphasis on Marine Teleosts.</title>
        <authorList>
            <person name="Pickett B.D."/>
        </authorList>
    </citation>
    <scope>NUCLEOTIDE SEQUENCE</scope>
    <source>
        <strain evidence="2">HI-2016</strain>
    </source>
</reference>
<dbReference type="GO" id="GO:0008285">
    <property type="term" value="P:negative regulation of cell population proliferation"/>
    <property type="evidence" value="ECO:0007669"/>
    <property type="project" value="InterPro"/>
</dbReference>
<sequence length="209" mass="23456">MLQQESESTSQNSCDPVMHRHRPASEKTQDISHLLASIFKDLYTAEVIGKDRVASLTKSRRGGNSYHDTYVAELQQVHLEYNQRTSDADTLEKHILQARLQATAKEELVHNSIVEEVGEVYHQLGLPPEDYITEQARPITAPRGKSTPGFSKPTISFNKHISTQPLDDGYTVIPSPDRILQDMLEMSEETMTLLSSSECRSSSRGKSTQ</sequence>
<dbReference type="GO" id="GO:0015631">
    <property type="term" value="F:tubulin binding"/>
    <property type="evidence" value="ECO:0007669"/>
    <property type="project" value="TreeGrafter"/>
</dbReference>
<dbReference type="GO" id="GO:0005737">
    <property type="term" value="C:cytoplasm"/>
    <property type="evidence" value="ECO:0007669"/>
    <property type="project" value="TreeGrafter"/>
</dbReference>
<comment type="caution">
    <text evidence="2">The sequence shown here is derived from an EMBL/GenBank/DDBJ whole genome shotgun (WGS) entry which is preliminary data.</text>
</comment>
<keyword evidence="3" id="KW-1185">Reference proteome</keyword>
<evidence type="ECO:0000313" key="2">
    <source>
        <dbReference type="EMBL" id="KAG9347770.1"/>
    </source>
</evidence>
<organism evidence="2 3">
    <name type="scientific">Albula glossodonta</name>
    <name type="common">roundjaw bonefish</name>
    <dbReference type="NCBI Taxonomy" id="121402"/>
    <lineage>
        <taxon>Eukaryota</taxon>
        <taxon>Metazoa</taxon>
        <taxon>Chordata</taxon>
        <taxon>Craniata</taxon>
        <taxon>Vertebrata</taxon>
        <taxon>Euteleostomi</taxon>
        <taxon>Actinopterygii</taxon>
        <taxon>Neopterygii</taxon>
        <taxon>Teleostei</taxon>
        <taxon>Albuliformes</taxon>
        <taxon>Albulidae</taxon>
        <taxon>Albula</taxon>
    </lineage>
</organism>
<dbReference type="PANTHER" id="PTHR46348">
    <property type="entry name" value="DELETED IN LUNG AND ESOPHAGEAL CANCER PROTEIN 1"/>
    <property type="match status" value="1"/>
</dbReference>
<evidence type="ECO:0000313" key="3">
    <source>
        <dbReference type="Proteomes" id="UP000824540"/>
    </source>
</evidence>
<name>A0A8T2P7A6_9TELE</name>
<dbReference type="InterPro" id="IPR033304">
    <property type="entry name" value="DLEC1"/>
</dbReference>
<protein>
    <submittedName>
        <fullName evidence="2">Uncharacterized protein</fullName>
    </submittedName>
</protein>
<gene>
    <name evidence="2" type="ORF">JZ751_003785</name>
</gene>
<feature type="non-terminal residue" evidence="2">
    <location>
        <position position="209"/>
    </location>
</feature>
<feature type="compositionally biased region" description="Polar residues" evidence="1">
    <location>
        <begin position="1"/>
        <end position="14"/>
    </location>
</feature>
<dbReference type="GO" id="GO:0005929">
    <property type="term" value="C:cilium"/>
    <property type="evidence" value="ECO:0007669"/>
    <property type="project" value="TreeGrafter"/>
</dbReference>
<accession>A0A8T2P7A6</accession>
<proteinExistence type="predicted"/>
<dbReference type="Proteomes" id="UP000824540">
    <property type="component" value="Unassembled WGS sequence"/>
</dbReference>